<keyword evidence="1" id="KW-0812">Transmembrane</keyword>
<keyword evidence="1" id="KW-0472">Membrane</keyword>
<keyword evidence="3" id="KW-1185">Reference proteome</keyword>
<feature type="transmembrane region" description="Helical" evidence="1">
    <location>
        <begin position="23"/>
        <end position="56"/>
    </location>
</feature>
<evidence type="ECO:0000313" key="3">
    <source>
        <dbReference type="Proteomes" id="UP000280696"/>
    </source>
</evidence>
<proteinExistence type="predicted"/>
<dbReference type="Pfam" id="PF19601">
    <property type="entry name" value="DUF6106"/>
    <property type="match status" value="1"/>
</dbReference>
<evidence type="ECO:0000256" key="1">
    <source>
        <dbReference type="SAM" id="Phobius"/>
    </source>
</evidence>
<reference evidence="2 3" key="1">
    <citation type="submission" date="2018-09" db="EMBL/GenBank/DDBJ databases">
        <title>Murine metabolic-syndrome-specific gut microbial biobank.</title>
        <authorList>
            <person name="Liu C."/>
        </authorList>
    </citation>
    <scope>NUCLEOTIDE SEQUENCE [LARGE SCALE GENOMIC DNA]</scope>
    <source>
        <strain evidence="2 3">0.1xD8-82</strain>
    </source>
</reference>
<dbReference type="AlphaFoldDB" id="A0A3A9AVE7"/>
<dbReference type="EMBL" id="RAYQ01000009">
    <property type="protein sequence ID" value="RKI91521.1"/>
    <property type="molecule type" value="Genomic_DNA"/>
</dbReference>
<keyword evidence="1" id="KW-1133">Transmembrane helix</keyword>
<dbReference type="Proteomes" id="UP000280696">
    <property type="component" value="Unassembled WGS sequence"/>
</dbReference>
<name>A0A3A9AVE7_9FIRM</name>
<organism evidence="2 3">
    <name type="scientific">Parablautia intestinalis</name>
    <dbReference type="NCBI Taxonomy" id="2320100"/>
    <lineage>
        <taxon>Bacteria</taxon>
        <taxon>Bacillati</taxon>
        <taxon>Bacillota</taxon>
        <taxon>Clostridia</taxon>
        <taxon>Lachnospirales</taxon>
        <taxon>Lachnospiraceae</taxon>
        <taxon>Parablautia</taxon>
    </lineage>
</organism>
<comment type="caution">
    <text evidence="2">The sequence shown here is derived from an EMBL/GenBank/DDBJ whole genome shotgun (WGS) entry which is preliminary data.</text>
</comment>
<accession>A0A3A9AVE7</accession>
<evidence type="ECO:0000313" key="2">
    <source>
        <dbReference type="EMBL" id="RKI91521.1"/>
    </source>
</evidence>
<dbReference type="InterPro" id="IPR046088">
    <property type="entry name" value="DUF6106"/>
</dbReference>
<gene>
    <name evidence="2" type="ORF">D7V94_09580</name>
</gene>
<dbReference type="OrthoDB" id="2062630at2"/>
<protein>
    <submittedName>
        <fullName evidence="2">Uncharacterized protein</fullName>
    </submittedName>
</protein>
<dbReference type="RefSeq" id="WP_120469175.1">
    <property type="nucleotide sequence ID" value="NZ_CATAJS010000017.1"/>
</dbReference>
<sequence length="164" mass="19010">MNETYVECLVKKKTPIYMVFLKILSMVLAVCFVLVGFVFLPALIIGAAIGVGAYFLYLNADLEYEYLYVDKEIAIDKVMAKTRRKRVAVFDVGKMEIMAPVKSWHLDNYKNRNDKVTDYSSGEEKQPDKRYVFFYEGSKKIIFEPNEEMVKAIQFAAPRKVFKD</sequence>